<protein>
    <submittedName>
        <fullName evidence="1">Uncharacterized protein</fullName>
    </submittedName>
</protein>
<accession>G9WS62</accession>
<name>G9WS62_9FIRM</name>
<dbReference type="Proteomes" id="UP000003527">
    <property type="component" value="Unassembled WGS sequence"/>
</dbReference>
<gene>
    <name evidence="1" type="ORF">HMPREF9624_01928</name>
</gene>
<reference evidence="1 2" key="1">
    <citation type="submission" date="2011-08" db="EMBL/GenBank/DDBJ databases">
        <title>The Genome Sequence of Oribacterium sp. ACB7.</title>
        <authorList>
            <consortium name="The Broad Institute Genome Sequencing Platform"/>
            <person name="Earl A."/>
            <person name="Ward D."/>
            <person name="Feldgarden M."/>
            <person name="Gevers D."/>
            <person name="Sizova M."/>
            <person name="Hazen A."/>
            <person name="Epstein S."/>
            <person name="Young S.K."/>
            <person name="Zeng Q."/>
            <person name="Gargeya S."/>
            <person name="Fitzgerald M."/>
            <person name="Haas B."/>
            <person name="Abouelleil A."/>
            <person name="Alvarado L."/>
            <person name="Arachchi H.M."/>
            <person name="Berlin A."/>
            <person name="Brown A."/>
            <person name="Chapman S.B."/>
            <person name="Chen Z."/>
            <person name="Dunbar C."/>
            <person name="Freedman E."/>
            <person name="Gearin G."/>
            <person name="Gellesch M."/>
            <person name="Goldberg J."/>
            <person name="Griggs A."/>
            <person name="Gujja S."/>
            <person name="Heiman D."/>
            <person name="Howarth C."/>
            <person name="Larson L."/>
            <person name="Lui A."/>
            <person name="MacDonald P.J.P."/>
            <person name="Montmayeur A."/>
            <person name="Murphy C."/>
            <person name="Neiman D."/>
            <person name="Pearson M."/>
            <person name="Priest M."/>
            <person name="Roberts A."/>
            <person name="Saif S."/>
            <person name="Shea T."/>
            <person name="Shenoy N."/>
            <person name="Sisk P."/>
            <person name="Stolte C."/>
            <person name="Sykes S."/>
            <person name="Wortman J."/>
            <person name="Nusbaum C."/>
            <person name="Birren B."/>
        </authorList>
    </citation>
    <scope>NUCLEOTIDE SEQUENCE [LARGE SCALE GENOMIC DNA]</scope>
    <source>
        <strain evidence="1 2">ACB7</strain>
    </source>
</reference>
<comment type="caution">
    <text evidence="1">The sequence shown here is derived from an EMBL/GenBank/DDBJ whole genome shotgun (WGS) entry which is preliminary data.</text>
</comment>
<dbReference type="EMBL" id="AFZD01000005">
    <property type="protein sequence ID" value="EHL13694.1"/>
    <property type="molecule type" value="Genomic_DNA"/>
</dbReference>
<evidence type="ECO:0000313" key="1">
    <source>
        <dbReference type="EMBL" id="EHL13694.1"/>
    </source>
</evidence>
<dbReference type="AlphaFoldDB" id="G9WS62"/>
<dbReference type="HOGENOM" id="CLU_3374912_0_0_9"/>
<proteinExistence type="predicted"/>
<keyword evidence="2" id="KW-1185">Reference proteome</keyword>
<evidence type="ECO:0000313" key="2">
    <source>
        <dbReference type="Proteomes" id="UP000003527"/>
    </source>
</evidence>
<sequence length="34" mass="4019">MAKLPERKREGRKRLAIQADRPIKKKSQAIFLLK</sequence>
<organism evidence="1 2">
    <name type="scientific">Oribacterium asaccharolyticum ACB7</name>
    <dbReference type="NCBI Taxonomy" id="796944"/>
    <lineage>
        <taxon>Bacteria</taxon>
        <taxon>Bacillati</taxon>
        <taxon>Bacillota</taxon>
        <taxon>Clostridia</taxon>
        <taxon>Lachnospirales</taxon>
        <taxon>Lachnospiraceae</taxon>
        <taxon>Oribacterium</taxon>
    </lineage>
</organism>